<accession>A0A839T536</accession>
<gene>
    <name evidence="1" type="ORF">FHR87_001820</name>
</gene>
<dbReference type="Proteomes" id="UP000549250">
    <property type="component" value="Unassembled WGS sequence"/>
</dbReference>
<dbReference type="EMBL" id="JACHXI010000007">
    <property type="protein sequence ID" value="MBB3103424.1"/>
    <property type="molecule type" value="Genomic_DNA"/>
</dbReference>
<name>A0A839T536_AZOMA</name>
<proteinExistence type="predicted"/>
<reference evidence="1 2" key="1">
    <citation type="submission" date="2020-08" db="EMBL/GenBank/DDBJ databases">
        <title>Genomic Encyclopedia of Type Strains, Phase III (KMG-III): the genomes of soil and plant-associated and newly described type strains.</title>
        <authorList>
            <person name="Whitman W."/>
        </authorList>
    </citation>
    <scope>NUCLEOTIDE SEQUENCE [LARGE SCALE GENOMIC DNA]</scope>
    <source>
        <strain evidence="1 2">CECT 4462</strain>
    </source>
</reference>
<evidence type="ECO:0008006" key="3">
    <source>
        <dbReference type="Google" id="ProtNLM"/>
    </source>
</evidence>
<sequence length="285" mass="31982">MLDRFLWKKEADGITLLSEKALKARRAYRLALSDCSGTSLYFAKQMALVSRKRLGGLLGGSNLLVGFNHGTAELAHNLALHERTIHGVQTFAFGEYFRYGLPVQQILLQEYLTDWQPFDAVWRESGDAASREVLLRKLADMLEAFRDARIQHLDLHPCNVLVSPVPEAPLRAIDCGKMSAQADPAISAALHLGVFLYELNGKCIEPQFEVSTQNAQRLFRDLVGNEPGFATAEGLLLLLLRYSTKRPFSRRQLVRHRHDALNLVALEKRLCKLTKGRYGVASIDP</sequence>
<keyword evidence="2" id="KW-1185">Reference proteome</keyword>
<dbReference type="Pfam" id="PF06293">
    <property type="entry name" value="Kdo"/>
    <property type="match status" value="1"/>
</dbReference>
<evidence type="ECO:0000313" key="2">
    <source>
        <dbReference type="Proteomes" id="UP000549250"/>
    </source>
</evidence>
<dbReference type="InterPro" id="IPR011009">
    <property type="entry name" value="Kinase-like_dom_sf"/>
</dbReference>
<dbReference type="SUPFAM" id="SSF56112">
    <property type="entry name" value="Protein kinase-like (PK-like)"/>
    <property type="match status" value="1"/>
</dbReference>
<dbReference type="AlphaFoldDB" id="A0A839T536"/>
<organism evidence="1 2">
    <name type="scientific">Azomonas macrocytogenes</name>
    <name type="common">Azotobacter macrocytogenes</name>
    <dbReference type="NCBI Taxonomy" id="69962"/>
    <lineage>
        <taxon>Bacteria</taxon>
        <taxon>Pseudomonadati</taxon>
        <taxon>Pseudomonadota</taxon>
        <taxon>Gammaproteobacteria</taxon>
        <taxon>Pseudomonadales</taxon>
        <taxon>Pseudomonadaceae</taxon>
        <taxon>Azomonas</taxon>
    </lineage>
</organism>
<comment type="caution">
    <text evidence="1">The sequence shown here is derived from an EMBL/GenBank/DDBJ whole genome shotgun (WGS) entry which is preliminary data.</text>
</comment>
<protein>
    <recommendedName>
        <fullName evidence="3">Protein kinase domain-containing protein</fullName>
    </recommendedName>
</protein>
<evidence type="ECO:0000313" key="1">
    <source>
        <dbReference type="EMBL" id="MBB3103424.1"/>
    </source>
</evidence>
<dbReference type="RefSeq" id="WP_246335907.1">
    <property type="nucleotide sequence ID" value="NZ_JACHXI010000007.1"/>
</dbReference>